<dbReference type="SMART" id="SM00597">
    <property type="entry name" value="ZnF_TTF"/>
    <property type="match status" value="1"/>
</dbReference>
<dbReference type="InterPro" id="IPR006580">
    <property type="entry name" value="Znf_TTF"/>
</dbReference>
<feature type="region of interest" description="Disordered" evidence="1">
    <location>
        <begin position="1"/>
        <end position="43"/>
    </location>
</feature>
<sequence length="796" mass="91745">DASPHEQTDVPAPPSPHGQNDASTHEPSSANTTRNSSQVEEINWEEEIQFDPGKRRSIDEYHPNQRDMVRRKYLANDPCQPRTADFEVTEICGKDRRFVREWFDEFGSWLEYSESKRKAYCFCCFLFRPRKKKEAGYDAFVANGWSSWNKKYILKEHVGDINSAHNQAKRDCDALLKQKQHIYVALNNQSNVERNAYYTRLNASIDVTRVLLKQGLPFRGHDESDESLNKGNFEEFHAYTAEQNPEVRKVVAHNAPGNNQLTSSKIQKDIVECFAKEILHSVLREIGNDVFSLLADESRDVAGKEQMAVVLRYVGKCGSAIETLVGLTHVKETTSKYLKSAIDDLFAEYKLSFKQVRGQGYDGASNMRGEFNGLQSLIMRENSTSYYVHCFAHQLQLVVVAVVRKHKCIGNFFDMISVLLNVVSGSSKRKDMIQDKHKEQVCEALGCGLLKSGTGLNQELALQRPGDTRWSSHYKTLKSLIDMFRTVVKVLEYVEEEDRDDTNRRQACGLLVYFQSFDFVFYLQLMSTILIITNTLSLALQRKNQDIVNAINCVNSTKASLNDLRRNGWESVLHEAYVFCDKHAISKLQMEDQYVNPKKPRQKTGITNRHHYEVDCFNDVIDWLLQQLDNRFNEKNSELLVCSAALSPNESFHDFNLEHLMSLAKLYPKDFDDGELRDLRHHLHLYIADVRADDRFSGLSNICELSQKMVETRKHIVYPLVYRLLKLALVLPVATATVERSFSAMRIVKTYLRNRLGDDTLKYELICYVEKSEMRKVTNDAVIDRFQAMKKRRKSF</sequence>
<organism evidence="3 4">
    <name type="scientific">Aegilops tauschii subsp. strangulata</name>
    <name type="common">Goatgrass</name>
    <dbReference type="NCBI Taxonomy" id="200361"/>
    <lineage>
        <taxon>Eukaryota</taxon>
        <taxon>Viridiplantae</taxon>
        <taxon>Streptophyta</taxon>
        <taxon>Embryophyta</taxon>
        <taxon>Tracheophyta</taxon>
        <taxon>Spermatophyta</taxon>
        <taxon>Magnoliopsida</taxon>
        <taxon>Liliopsida</taxon>
        <taxon>Poales</taxon>
        <taxon>Poaceae</taxon>
        <taxon>BOP clade</taxon>
        <taxon>Pooideae</taxon>
        <taxon>Triticodae</taxon>
        <taxon>Triticeae</taxon>
        <taxon>Triticinae</taxon>
        <taxon>Aegilops</taxon>
    </lineage>
</organism>
<reference evidence="4" key="2">
    <citation type="journal article" date="2017" name="Nat. Plants">
        <title>The Aegilops tauschii genome reveals multiple impacts of transposons.</title>
        <authorList>
            <person name="Zhao G."/>
            <person name="Zou C."/>
            <person name="Li K."/>
            <person name="Wang K."/>
            <person name="Li T."/>
            <person name="Gao L."/>
            <person name="Zhang X."/>
            <person name="Wang H."/>
            <person name="Yang Z."/>
            <person name="Liu X."/>
            <person name="Jiang W."/>
            <person name="Mao L."/>
            <person name="Kong X."/>
            <person name="Jiao Y."/>
            <person name="Jia J."/>
        </authorList>
    </citation>
    <scope>NUCLEOTIDE SEQUENCE [LARGE SCALE GENOMIC DNA]</scope>
    <source>
        <strain evidence="4">cv. AL8/78</strain>
    </source>
</reference>
<accession>A0A452ZFR0</accession>
<proteinExistence type="predicted"/>
<evidence type="ECO:0000313" key="3">
    <source>
        <dbReference type="EnsemblPlants" id="AET1Gv20750800.1"/>
    </source>
</evidence>
<dbReference type="InterPro" id="IPR055298">
    <property type="entry name" value="AtLOH3-like"/>
</dbReference>
<evidence type="ECO:0000259" key="2">
    <source>
        <dbReference type="SMART" id="SM00597"/>
    </source>
</evidence>
<dbReference type="GO" id="GO:0046983">
    <property type="term" value="F:protein dimerization activity"/>
    <property type="evidence" value="ECO:0007669"/>
    <property type="project" value="InterPro"/>
</dbReference>
<name>A0A452ZFR0_AEGTS</name>
<reference evidence="3" key="3">
    <citation type="journal article" date="2017" name="Nature">
        <title>Genome sequence of the progenitor of the wheat D genome Aegilops tauschii.</title>
        <authorList>
            <person name="Luo M.C."/>
            <person name="Gu Y.Q."/>
            <person name="Puiu D."/>
            <person name="Wang H."/>
            <person name="Twardziok S.O."/>
            <person name="Deal K.R."/>
            <person name="Huo N."/>
            <person name="Zhu T."/>
            <person name="Wang L."/>
            <person name="Wang Y."/>
            <person name="McGuire P.E."/>
            <person name="Liu S."/>
            <person name="Long H."/>
            <person name="Ramasamy R.K."/>
            <person name="Rodriguez J.C."/>
            <person name="Van S.L."/>
            <person name="Yuan L."/>
            <person name="Wang Z."/>
            <person name="Xia Z."/>
            <person name="Xiao L."/>
            <person name="Anderson O.D."/>
            <person name="Ouyang S."/>
            <person name="Liang Y."/>
            <person name="Zimin A.V."/>
            <person name="Pertea G."/>
            <person name="Qi P."/>
            <person name="Bennetzen J.L."/>
            <person name="Dai X."/>
            <person name="Dawson M.W."/>
            <person name="Muller H.G."/>
            <person name="Kugler K."/>
            <person name="Rivarola-Duarte L."/>
            <person name="Spannagl M."/>
            <person name="Mayer K.F.X."/>
            <person name="Lu F.H."/>
            <person name="Bevan M.W."/>
            <person name="Leroy P."/>
            <person name="Li P."/>
            <person name="You F.M."/>
            <person name="Sun Q."/>
            <person name="Liu Z."/>
            <person name="Lyons E."/>
            <person name="Wicker T."/>
            <person name="Salzberg S.L."/>
            <person name="Devos K.M."/>
            <person name="Dvorak J."/>
        </authorList>
    </citation>
    <scope>NUCLEOTIDE SEQUENCE [LARGE SCALE GENOMIC DNA]</scope>
    <source>
        <strain evidence="3">cv. AL8/78</strain>
    </source>
</reference>
<dbReference type="InterPro" id="IPR012337">
    <property type="entry name" value="RNaseH-like_sf"/>
</dbReference>
<dbReference type="STRING" id="200361.A0A452ZFR0"/>
<dbReference type="Gramene" id="AET1Gv20750800.1">
    <property type="protein sequence ID" value="AET1Gv20750800.1"/>
    <property type="gene ID" value="AET1Gv20750800"/>
</dbReference>
<reference evidence="4" key="1">
    <citation type="journal article" date="2014" name="Science">
        <title>Ancient hybridizations among the ancestral genomes of bread wheat.</title>
        <authorList>
            <consortium name="International Wheat Genome Sequencing Consortium,"/>
            <person name="Marcussen T."/>
            <person name="Sandve S.R."/>
            <person name="Heier L."/>
            <person name="Spannagl M."/>
            <person name="Pfeifer M."/>
            <person name="Jakobsen K.S."/>
            <person name="Wulff B.B."/>
            <person name="Steuernagel B."/>
            <person name="Mayer K.F."/>
            <person name="Olsen O.A."/>
        </authorList>
    </citation>
    <scope>NUCLEOTIDE SEQUENCE [LARGE SCALE GENOMIC DNA]</scope>
    <source>
        <strain evidence="4">cv. AL8/78</strain>
    </source>
</reference>
<dbReference type="InterPro" id="IPR008906">
    <property type="entry name" value="HATC_C_dom"/>
</dbReference>
<dbReference type="Proteomes" id="UP000015105">
    <property type="component" value="Chromosome 1D"/>
</dbReference>
<protein>
    <recommendedName>
        <fullName evidence="2">TTF-type domain-containing protein</fullName>
    </recommendedName>
</protein>
<dbReference type="EnsemblPlants" id="AET1Gv20750800.1">
    <property type="protein sequence ID" value="AET1Gv20750800.1"/>
    <property type="gene ID" value="AET1Gv20750800"/>
</dbReference>
<reference evidence="3" key="5">
    <citation type="journal article" date="2021" name="G3 (Bethesda)">
        <title>Aegilops tauschii genome assembly Aet v5.0 features greater sequence contiguity and improved annotation.</title>
        <authorList>
            <person name="Wang L."/>
            <person name="Zhu T."/>
            <person name="Rodriguez J.C."/>
            <person name="Deal K.R."/>
            <person name="Dubcovsky J."/>
            <person name="McGuire P.E."/>
            <person name="Lux T."/>
            <person name="Spannagl M."/>
            <person name="Mayer K.F.X."/>
            <person name="Baldrich P."/>
            <person name="Meyers B.C."/>
            <person name="Huo N."/>
            <person name="Gu Y.Q."/>
            <person name="Zhou H."/>
            <person name="Devos K.M."/>
            <person name="Bennetzen J.L."/>
            <person name="Unver T."/>
            <person name="Budak H."/>
            <person name="Gulick P.J."/>
            <person name="Galiba G."/>
            <person name="Kalapos B."/>
            <person name="Nelson D.R."/>
            <person name="Li P."/>
            <person name="You F.M."/>
            <person name="Luo M.C."/>
            <person name="Dvorak J."/>
        </authorList>
    </citation>
    <scope>NUCLEOTIDE SEQUENCE [LARGE SCALE GENOMIC DNA]</scope>
    <source>
        <strain evidence="3">cv. AL8/78</strain>
    </source>
</reference>
<feature type="domain" description="TTF-type" evidence="2">
    <location>
        <begin position="94"/>
        <end position="188"/>
    </location>
</feature>
<dbReference type="Pfam" id="PF14291">
    <property type="entry name" value="DUF4371"/>
    <property type="match status" value="1"/>
</dbReference>
<dbReference type="InterPro" id="IPR025398">
    <property type="entry name" value="DUF4371"/>
</dbReference>
<dbReference type="PANTHER" id="PTHR11697">
    <property type="entry name" value="GENERAL TRANSCRIPTION FACTOR 2-RELATED ZINC FINGER PROTEIN"/>
    <property type="match status" value="1"/>
</dbReference>
<evidence type="ECO:0000313" key="4">
    <source>
        <dbReference type="Proteomes" id="UP000015105"/>
    </source>
</evidence>
<dbReference type="Pfam" id="PF05699">
    <property type="entry name" value="Dimer_Tnp_hAT"/>
    <property type="match status" value="1"/>
</dbReference>
<evidence type="ECO:0000256" key="1">
    <source>
        <dbReference type="SAM" id="MobiDB-lite"/>
    </source>
</evidence>
<dbReference type="PANTHER" id="PTHR11697:SF230">
    <property type="entry name" value="ZINC FINGER, MYM DOMAIN CONTAINING 1"/>
    <property type="match status" value="1"/>
</dbReference>
<reference evidence="3" key="4">
    <citation type="submission" date="2019-03" db="UniProtKB">
        <authorList>
            <consortium name="EnsemblPlants"/>
        </authorList>
    </citation>
    <scope>IDENTIFICATION</scope>
</reference>
<keyword evidence="4" id="KW-1185">Reference proteome</keyword>
<feature type="compositionally biased region" description="Polar residues" evidence="1">
    <location>
        <begin position="17"/>
        <end position="40"/>
    </location>
</feature>
<dbReference type="AlphaFoldDB" id="A0A452ZFR0"/>
<dbReference type="SUPFAM" id="SSF53098">
    <property type="entry name" value="Ribonuclease H-like"/>
    <property type="match status" value="1"/>
</dbReference>